<sequence>MVANPTLQPRSRRQFLGALGAVALGGLAACSKSGSADRSRARSSASDEVIPTARPQVSMRPPTSVRDVTSFGAVGDGSTDDTAAIQRAIDSMDAGSAVRFPAGMTFCHDDVLVVRTAGTQLLGPGTLRATREHRSALQIRAADVTVDGLVLSIEKTSQRWSTPAQHKLMLAAYDGIVVKNVRVEGSAAAGVFCLGTSNFVLQGLQVSDTRADGIHMTDGCHDGLVEAPMVTRSGDDAVAVVSYLDDAKRCEKITILSPRVRTTTGGRGLSVVGGHNVIYRDIDVADSFAAAVYVACEGGPSVTYPSEGVRVIGGTITGANTDSAIDHGAVLVYSGRSGGAVRDVIVSGLTISGTRATASRQVGAVADNHDALSEITFEQLRLDRHPQAYQGNAPLSALSVVGVVAGGDPVQAPR</sequence>
<evidence type="ECO:0000313" key="2">
    <source>
        <dbReference type="EMBL" id="MDT0260288.1"/>
    </source>
</evidence>
<keyword evidence="2" id="KW-0378">Hydrolase</keyword>
<dbReference type="GO" id="GO:0016787">
    <property type="term" value="F:hydrolase activity"/>
    <property type="evidence" value="ECO:0007669"/>
    <property type="project" value="UniProtKB-KW"/>
</dbReference>
<evidence type="ECO:0000259" key="1">
    <source>
        <dbReference type="Pfam" id="PF12708"/>
    </source>
</evidence>
<dbReference type="Pfam" id="PF12708">
    <property type="entry name" value="Pect-lyase_RHGA_epim"/>
    <property type="match status" value="1"/>
</dbReference>
<dbReference type="SMART" id="SM00710">
    <property type="entry name" value="PbH1"/>
    <property type="match status" value="5"/>
</dbReference>
<reference evidence="3" key="1">
    <citation type="submission" date="2023-07" db="EMBL/GenBank/DDBJ databases">
        <title>30 novel species of actinomycetes from the DSMZ collection.</title>
        <authorList>
            <person name="Nouioui I."/>
        </authorList>
    </citation>
    <scope>NUCLEOTIDE SEQUENCE [LARGE SCALE GENOMIC DNA]</scope>
    <source>
        <strain evidence="3">DSM 44399</strain>
    </source>
</reference>
<proteinExistence type="predicted"/>
<accession>A0ABU2J7P7</accession>
<protein>
    <submittedName>
        <fullName evidence="2">Glycosyl hydrolase family 28-related protein</fullName>
    </submittedName>
</protein>
<dbReference type="InterPro" id="IPR006311">
    <property type="entry name" value="TAT_signal"/>
</dbReference>
<gene>
    <name evidence="2" type="ORF">RM423_02655</name>
</gene>
<evidence type="ECO:0000313" key="3">
    <source>
        <dbReference type="Proteomes" id="UP001183176"/>
    </source>
</evidence>
<dbReference type="Gene3D" id="2.160.20.10">
    <property type="entry name" value="Single-stranded right-handed beta-helix, Pectin lyase-like"/>
    <property type="match status" value="1"/>
</dbReference>
<dbReference type="InterPro" id="IPR012334">
    <property type="entry name" value="Pectin_lyas_fold"/>
</dbReference>
<keyword evidence="3" id="KW-1185">Reference proteome</keyword>
<organism evidence="2 3">
    <name type="scientific">Jatrophihabitans lederbergiae</name>
    <dbReference type="NCBI Taxonomy" id="3075547"/>
    <lineage>
        <taxon>Bacteria</taxon>
        <taxon>Bacillati</taxon>
        <taxon>Actinomycetota</taxon>
        <taxon>Actinomycetes</taxon>
        <taxon>Jatrophihabitantales</taxon>
        <taxon>Jatrophihabitantaceae</taxon>
        <taxon>Jatrophihabitans</taxon>
    </lineage>
</organism>
<dbReference type="InterPro" id="IPR011050">
    <property type="entry name" value="Pectin_lyase_fold/virulence"/>
</dbReference>
<dbReference type="RefSeq" id="WP_311421441.1">
    <property type="nucleotide sequence ID" value="NZ_JAVREH010000002.1"/>
</dbReference>
<dbReference type="PROSITE" id="PS51318">
    <property type="entry name" value="TAT"/>
    <property type="match status" value="1"/>
</dbReference>
<dbReference type="InterPro" id="IPR051801">
    <property type="entry name" value="GH28_Enzymes"/>
</dbReference>
<dbReference type="PANTHER" id="PTHR31339">
    <property type="entry name" value="PECTIN LYASE-RELATED"/>
    <property type="match status" value="1"/>
</dbReference>
<dbReference type="InterPro" id="IPR006626">
    <property type="entry name" value="PbH1"/>
</dbReference>
<name>A0ABU2J7P7_9ACTN</name>
<dbReference type="Proteomes" id="UP001183176">
    <property type="component" value="Unassembled WGS sequence"/>
</dbReference>
<feature type="domain" description="Rhamnogalacturonase A/B/Epimerase-like pectate lyase" evidence="1">
    <location>
        <begin position="66"/>
        <end position="145"/>
    </location>
</feature>
<dbReference type="InterPro" id="IPR024535">
    <property type="entry name" value="RHGA/B-epi-like_pectate_lyase"/>
</dbReference>
<dbReference type="PANTHER" id="PTHR31339:SF9">
    <property type="entry name" value="PLASMIN AND FIBRONECTIN-BINDING PROTEIN A"/>
    <property type="match status" value="1"/>
</dbReference>
<dbReference type="EMBL" id="JAVREH010000002">
    <property type="protein sequence ID" value="MDT0260288.1"/>
    <property type="molecule type" value="Genomic_DNA"/>
</dbReference>
<dbReference type="SUPFAM" id="SSF51126">
    <property type="entry name" value="Pectin lyase-like"/>
    <property type="match status" value="1"/>
</dbReference>
<comment type="caution">
    <text evidence="2">The sequence shown here is derived from an EMBL/GenBank/DDBJ whole genome shotgun (WGS) entry which is preliminary data.</text>
</comment>